<evidence type="ECO:0000313" key="5">
    <source>
        <dbReference type="EMBL" id="KAJ7194610.1"/>
    </source>
</evidence>
<proteinExistence type="inferred from homology"/>
<name>A0AAD6V0Y8_9AGAR</name>
<comment type="similarity">
    <text evidence="1">Belongs to the Gfa family.</text>
</comment>
<keyword evidence="6" id="KW-1185">Reference proteome</keyword>
<accession>A0AAD6V0Y8</accession>
<dbReference type="Pfam" id="PF04828">
    <property type="entry name" value="GFA"/>
    <property type="match status" value="2"/>
</dbReference>
<dbReference type="InterPro" id="IPR052355">
    <property type="entry name" value="CENP-V-like"/>
</dbReference>
<keyword evidence="2" id="KW-0479">Metal-binding</keyword>
<dbReference type="AlphaFoldDB" id="A0AAD6V0Y8"/>
<dbReference type="InterPro" id="IPR011057">
    <property type="entry name" value="Mss4-like_sf"/>
</dbReference>
<keyword evidence="3" id="KW-0862">Zinc</keyword>
<evidence type="ECO:0000259" key="4">
    <source>
        <dbReference type="PROSITE" id="PS51891"/>
    </source>
</evidence>
<organism evidence="5 6">
    <name type="scientific">Mycena pura</name>
    <dbReference type="NCBI Taxonomy" id="153505"/>
    <lineage>
        <taxon>Eukaryota</taxon>
        <taxon>Fungi</taxon>
        <taxon>Dikarya</taxon>
        <taxon>Basidiomycota</taxon>
        <taxon>Agaricomycotina</taxon>
        <taxon>Agaricomycetes</taxon>
        <taxon>Agaricomycetidae</taxon>
        <taxon>Agaricales</taxon>
        <taxon>Marasmiineae</taxon>
        <taxon>Mycenaceae</taxon>
        <taxon>Mycena</taxon>
    </lineage>
</organism>
<dbReference type="SUPFAM" id="SSF51316">
    <property type="entry name" value="Mss4-like"/>
    <property type="match status" value="2"/>
</dbReference>
<comment type="caution">
    <text evidence="5">The sequence shown here is derived from an EMBL/GenBank/DDBJ whole genome shotgun (WGS) entry which is preliminary data.</text>
</comment>
<sequence>MSDSAPLVEYRGNCHCGAFQFTFKAAELKPTTCDCSICSKKGYLWAKPANDSFTVVKGDENTLVSYEFRNKILNLAHKFCPTCGTSVMARFRQEIHGMTILLNVRTVRDIDFASLPLGVTYPGSTLGSPYQPPEPVQAGPVPEGSTQYNGSCHCGTVAYTLLSPEKITSAMECNCSICWRDFTNNECKDGALWTYPATANVTFRGLESVTEYTFAKERTYHGFCKFCGVALYERFVGTRQNGEDRALRRALNVRTMHDLDLTTIKIEKGDGKAVEPQYEVPHVK</sequence>
<dbReference type="PANTHER" id="PTHR28620:SF1">
    <property type="entry name" value="CENP-V_GFA DOMAIN-CONTAINING PROTEIN"/>
    <property type="match status" value="1"/>
</dbReference>
<feature type="domain" description="CENP-V/GFA" evidence="4">
    <location>
        <begin position="148"/>
        <end position="270"/>
    </location>
</feature>
<dbReference type="Proteomes" id="UP001219525">
    <property type="component" value="Unassembled WGS sequence"/>
</dbReference>
<dbReference type="GO" id="GO:0046872">
    <property type="term" value="F:metal ion binding"/>
    <property type="evidence" value="ECO:0007669"/>
    <property type="project" value="UniProtKB-KW"/>
</dbReference>
<evidence type="ECO:0000256" key="1">
    <source>
        <dbReference type="ARBA" id="ARBA00005495"/>
    </source>
</evidence>
<dbReference type="Gene3D" id="2.170.150.70">
    <property type="match status" value="2"/>
</dbReference>
<dbReference type="EMBL" id="JARJCW010000097">
    <property type="protein sequence ID" value="KAJ7194610.1"/>
    <property type="molecule type" value="Genomic_DNA"/>
</dbReference>
<protein>
    <submittedName>
        <fullName evidence="5">Mss4-like protein</fullName>
    </submittedName>
</protein>
<feature type="domain" description="CENP-V/GFA" evidence="4">
    <location>
        <begin position="10"/>
        <end position="131"/>
    </location>
</feature>
<evidence type="ECO:0000256" key="3">
    <source>
        <dbReference type="ARBA" id="ARBA00022833"/>
    </source>
</evidence>
<dbReference type="PANTHER" id="PTHR28620">
    <property type="entry name" value="CENTROMERE PROTEIN V"/>
    <property type="match status" value="1"/>
</dbReference>
<dbReference type="GO" id="GO:0016846">
    <property type="term" value="F:carbon-sulfur lyase activity"/>
    <property type="evidence" value="ECO:0007669"/>
    <property type="project" value="InterPro"/>
</dbReference>
<dbReference type="InterPro" id="IPR006913">
    <property type="entry name" value="CENP-V/GFA"/>
</dbReference>
<reference evidence="5" key="1">
    <citation type="submission" date="2023-03" db="EMBL/GenBank/DDBJ databases">
        <title>Massive genome expansion in bonnet fungi (Mycena s.s.) driven by repeated elements and novel gene families across ecological guilds.</title>
        <authorList>
            <consortium name="Lawrence Berkeley National Laboratory"/>
            <person name="Harder C.B."/>
            <person name="Miyauchi S."/>
            <person name="Viragh M."/>
            <person name="Kuo A."/>
            <person name="Thoen E."/>
            <person name="Andreopoulos B."/>
            <person name="Lu D."/>
            <person name="Skrede I."/>
            <person name="Drula E."/>
            <person name="Henrissat B."/>
            <person name="Morin E."/>
            <person name="Kohler A."/>
            <person name="Barry K."/>
            <person name="LaButti K."/>
            <person name="Morin E."/>
            <person name="Salamov A."/>
            <person name="Lipzen A."/>
            <person name="Mereny Z."/>
            <person name="Hegedus B."/>
            <person name="Baldrian P."/>
            <person name="Stursova M."/>
            <person name="Weitz H."/>
            <person name="Taylor A."/>
            <person name="Grigoriev I.V."/>
            <person name="Nagy L.G."/>
            <person name="Martin F."/>
            <person name="Kauserud H."/>
        </authorList>
    </citation>
    <scope>NUCLEOTIDE SEQUENCE</scope>
    <source>
        <strain evidence="5">9144</strain>
    </source>
</reference>
<dbReference type="PROSITE" id="PS51891">
    <property type="entry name" value="CENP_V_GFA"/>
    <property type="match status" value="2"/>
</dbReference>
<evidence type="ECO:0000313" key="6">
    <source>
        <dbReference type="Proteomes" id="UP001219525"/>
    </source>
</evidence>
<gene>
    <name evidence="5" type="ORF">GGX14DRAFT_546056</name>
</gene>
<evidence type="ECO:0000256" key="2">
    <source>
        <dbReference type="ARBA" id="ARBA00022723"/>
    </source>
</evidence>